<gene>
    <name evidence="2" type="ORF">LCPAC201_00100</name>
</gene>
<dbReference type="Gene3D" id="3.80.10.10">
    <property type="entry name" value="Ribonuclease Inhibitor"/>
    <property type="match status" value="1"/>
</dbReference>
<sequence>MSQTKLMHIFKISGSVTGVVSAPIEPDVFYVLLQGGKILKYHRADQEFDSTPFLDLTPEVQRVYKEKPMMVKFPDERGLLNLVFHPEYNSVGSLFHGVFIVIHSEIANPKYYSEEFRKQVPDPDNMTCIAQYRYNKGNTPEMTKKSRMNMLCFPEPQANHNGGGMLFGKDGYLWIGVGDGGGANDEHGPLLNSSLKDSFFGNAQNLLSIHGKILRIEVVQPMPQGVPYAIPQDNPFAGRPQDGRQEIVAWGFRNPWRISMDSDGNLLVGDVGQNRFEMVKVVKQLGGNYGWRAIEGNEIFNQQVLAWIKKSGQKIIPPIIAYPREMGIAIVGVERYEGKLVPELAGKLIITDYSGRIMVASKNGNNWSLDTLIKLNIQIKSLNHDQNNELYISAFDPKTEKAIIYQLGYEKDFPTKISTQSKGPTMNITIQPKTSNQVKPTLTNQDIDLIIRQGVFKALNIKSAFRRNRLGDPTHVRMHFSISRRGDEKATLVYSMPDAWDGSKDISGGKSNTAVLFSSDENSLTSRTIGVASQPGAPLWQIGNSNRVGGIIEFPGGIPLYKNDVLVGAIGVSGDGVDQDEAVASAATVGYEPKSFIRSDKVANLPYLNEKSVDVLSVRTAPPRPGELKINYPGQNTLSTIGSSVIRIVGPEEWMAYQESSSPNPSAGIQLFYSGDRKIAHLLGFKGYEKDFATINFFHSTITNLHNIEKFTNLKSLNLSRTNIHMKDLIHLSGLTQLDRLELNGNDITELSAITNLNPRHLGLACLQITSVQPLSKMTNLVILDLYQNPRLVDILPLVNLTSLRDLDIRKTGVNVRELWKRGFRLPNLSIYT</sequence>
<dbReference type="InterPro" id="IPR011042">
    <property type="entry name" value="6-blade_b-propeller_TolB-like"/>
</dbReference>
<dbReference type="PANTHER" id="PTHR19328">
    <property type="entry name" value="HEDGEHOG-INTERACTING PROTEIN"/>
    <property type="match status" value="1"/>
</dbReference>
<dbReference type="InterPro" id="IPR001611">
    <property type="entry name" value="Leu-rich_rpt"/>
</dbReference>
<dbReference type="PROSITE" id="PS51450">
    <property type="entry name" value="LRR"/>
    <property type="match status" value="1"/>
</dbReference>
<evidence type="ECO:0000313" key="2">
    <source>
        <dbReference type="EMBL" id="QBK90709.1"/>
    </source>
</evidence>
<dbReference type="InterPro" id="IPR032675">
    <property type="entry name" value="LRR_dom_sf"/>
</dbReference>
<proteinExistence type="predicted"/>
<dbReference type="Pfam" id="PF07995">
    <property type="entry name" value="GSDH"/>
    <property type="match status" value="1"/>
</dbReference>
<organism evidence="2">
    <name type="scientific">Pithovirus LCPAC201</name>
    <dbReference type="NCBI Taxonomy" id="2506591"/>
    <lineage>
        <taxon>Viruses</taxon>
        <taxon>Pithoviruses</taxon>
    </lineage>
</organism>
<dbReference type="InterPro" id="IPR005624">
    <property type="entry name" value="PduO/GlcC-like"/>
</dbReference>
<dbReference type="SUPFAM" id="SSF50952">
    <property type="entry name" value="Soluble quinoprotein glucose dehydrogenase"/>
    <property type="match status" value="1"/>
</dbReference>
<dbReference type="InterPro" id="IPR012938">
    <property type="entry name" value="Glc/Sorbosone_DH"/>
</dbReference>
<evidence type="ECO:0000259" key="1">
    <source>
        <dbReference type="Pfam" id="PF07995"/>
    </source>
</evidence>
<dbReference type="InterPro" id="IPR011041">
    <property type="entry name" value="Quinoprot_gluc/sorb_DH_b-prop"/>
</dbReference>
<accession>A0A481Z6G2</accession>
<dbReference type="InterPro" id="IPR038084">
    <property type="entry name" value="PduO/GlcC-like_sf"/>
</dbReference>
<dbReference type="PANTHER" id="PTHR19328:SF75">
    <property type="entry name" value="ALDOSE SUGAR DEHYDROGENASE YLII"/>
    <property type="match status" value="1"/>
</dbReference>
<dbReference type="SUPFAM" id="SSF143744">
    <property type="entry name" value="GlcG-like"/>
    <property type="match status" value="1"/>
</dbReference>
<name>A0A481Z6G2_9VIRU</name>
<dbReference type="SUPFAM" id="SSF52058">
    <property type="entry name" value="L domain-like"/>
    <property type="match status" value="1"/>
</dbReference>
<dbReference type="Gene3D" id="2.120.10.30">
    <property type="entry name" value="TolB, C-terminal domain"/>
    <property type="match status" value="1"/>
</dbReference>
<feature type="domain" description="Glucose/Sorbosone dehydrogenase" evidence="1">
    <location>
        <begin position="68"/>
        <end position="392"/>
    </location>
</feature>
<dbReference type="Pfam" id="PF03928">
    <property type="entry name" value="HbpS-like"/>
    <property type="match status" value="1"/>
</dbReference>
<dbReference type="Gene3D" id="3.30.450.150">
    <property type="entry name" value="Haem-degrading domain"/>
    <property type="match status" value="1"/>
</dbReference>
<dbReference type="EMBL" id="MK500498">
    <property type="protein sequence ID" value="QBK90709.1"/>
    <property type="molecule type" value="Genomic_DNA"/>
</dbReference>
<protein>
    <submittedName>
        <fullName evidence="2">Leucine rich repeat protein</fullName>
    </submittedName>
</protein>
<reference evidence="2" key="1">
    <citation type="journal article" date="2019" name="MBio">
        <title>Virus Genomes from Deep Sea Sediments Expand the Ocean Megavirome and Support Independent Origins of Viral Gigantism.</title>
        <authorList>
            <person name="Backstrom D."/>
            <person name="Yutin N."/>
            <person name="Jorgensen S.L."/>
            <person name="Dharamshi J."/>
            <person name="Homa F."/>
            <person name="Zaremba-Niedwiedzka K."/>
            <person name="Spang A."/>
            <person name="Wolf Y.I."/>
            <person name="Koonin E.V."/>
            <person name="Ettema T.J."/>
        </authorList>
    </citation>
    <scope>NUCLEOTIDE SEQUENCE</scope>
</reference>